<dbReference type="Proteomes" id="UP000426027">
    <property type="component" value="Chromosome"/>
</dbReference>
<dbReference type="AlphaFoldDB" id="A0A6I6GQG9"/>
<keyword evidence="5" id="KW-0028">Amino-acid biosynthesis</keyword>
<proteinExistence type="inferred from homology"/>
<dbReference type="Gene3D" id="1.10.40.30">
    <property type="entry name" value="Fumarase/aspartase (C-terminal domain)"/>
    <property type="match status" value="1"/>
</dbReference>
<dbReference type="InterPro" id="IPR024083">
    <property type="entry name" value="Fumarase/histidase_N"/>
</dbReference>
<name>A0A6I6GQG9_9BACT</name>
<dbReference type="PROSITE" id="PS00163">
    <property type="entry name" value="FUMARATE_LYASES"/>
    <property type="match status" value="1"/>
</dbReference>
<dbReference type="PANTHER" id="PTHR43814:SF1">
    <property type="entry name" value="ARGININOSUCCINATE LYASE"/>
    <property type="match status" value="1"/>
</dbReference>
<dbReference type="Pfam" id="PF00206">
    <property type="entry name" value="Lyase_1"/>
    <property type="match status" value="1"/>
</dbReference>
<protein>
    <recommendedName>
        <fullName evidence="3 5">Argininosuccinate lyase</fullName>
        <shortName evidence="5">ASAL</shortName>
        <ecNumber evidence="3 5">4.3.2.1</ecNumber>
    </recommendedName>
    <alternativeName>
        <fullName evidence="5">Arginosuccinase</fullName>
    </alternativeName>
</protein>
<accession>A0A6I6GQG9</accession>
<comment type="pathway">
    <text evidence="2 5">Amino-acid biosynthesis; L-arginine biosynthesis; L-arginine from L-ornithine and carbamoyl phosphate: step 3/3.</text>
</comment>
<dbReference type="InterPro" id="IPR022761">
    <property type="entry name" value="Fumarate_lyase_N"/>
</dbReference>
<evidence type="ECO:0000256" key="1">
    <source>
        <dbReference type="ARBA" id="ARBA00000985"/>
    </source>
</evidence>
<dbReference type="PRINTS" id="PR00149">
    <property type="entry name" value="FUMRATELYASE"/>
</dbReference>
<organism evidence="7 8">
    <name type="scientific">Phnomibacter ginsenosidimutans</name>
    <dbReference type="NCBI Taxonomy" id="2676868"/>
    <lineage>
        <taxon>Bacteria</taxon>
        <taxon>Pseudomonadati</taxon>
        <taxon>Bacteroidota</taxon>
        <taxon>Chitinophagia</taxon>
        <taxon>Chitinophagales</taxon>
        <taxon>Chitinophagaceae</taxon>
        <taxon>Phnomibacter</taxon>
    </lineage>
</organism>
<dbReference type="GO" id="GO:0005829">
    <property type="term" value="C:cytosol"/>
    <property type="evidence" value="ECO:0007669"/>
    <property type="project" value="TreeGrafter"/>
</dbReference>
<dbReference type="RefSeq" id="WP_157479535.1">
    <property type="nucleotide sequence ID" value="NZ_CP046566.1"/>
</dbReference>
<dbReference type="InterPro" id="IPR020557">
    <property type="entry name" value="Fumarate_lyase_CS"/>
</dbReference>
<dbReference type="UniPathway" id="UPA00068">
    <property type="reaction ID" value="UER00114"/>
</dbReference>
<gene>
    <name evidence="5 7" type="primary">argH</name>
    <name evidence="7" type="ORF">GLV81_14660</name>
</gene>
<dbReference type="Gene3D" id="1.10.275.10">
    <property type="entry name" value="Fumarase/aspartase (N-terminal domain)"/>
    <property type="match status" value="1"/>
</dbReference>
<dbReference type="GO" id="GO:0042450">
    <property type="term" value="P:L-arginine biosynthetic process via ornithine"/>
    <property type="evidence" value="ECO:0007669"/>
    <property type="project" value="UniProtKB-UniRule"/>
</dbReference>
<dbReference type="NCBIfam" id="TIGR00838">
    <property type="entry name" value="argH"/>
    <property type="match status" value="1"/>
</dbReference>
<dbReference type="EMBL" id="CP046566">
    <property type="protein sequence ID" value="QGW29182.1"/>
    <property type="molecule type" value="Genomic_DNA"/>
</dbReference>
<keyword evidence="8" id="KW-1185">Reference proteome</keyword>
<evidence type="ECO:0000313" key="8">
    <source>
        <dbReference type="Proteomes" id="UP000426027"/>
    </source>
</evidence>
<evidence type="ECO:0000256" key="2">
    <source>
        <dbReference type="ARBA" id="ARBA00004941"/>
    </source>
</evidence>
<dbReference type="SUPFAM" id="SSF48557">
    <property type="entry name" value="L-aspartase-like"/>
    <property type="match status" value="1"/>
</dbReference>
<evidence type="ECO:0000313" key="7">
    <source>
        <dbReference type="EMBL" id="QGW29182.1"/>
    </source>
</evidence>
<evidence type="ECO:0000256" key="4">
    <source>
        <dbReference type="ARBA" id="ARBA00022571"/>
    </source>
</evidence>
<dbReference type="GO" id="GO:0004056">
    <property type="term" value="F:argininosuccinate lyase activity"/>
    <property type="evidence" value="ECO:0007669"/>
    <property type="project" value="UniProtKB-UniRule"/>
</dbReference>
<keyword evidence="4 5" id="KW-0055">Arginine biosynthesis</keyword>
<dbReference type="PRINTS" id="PR00145">
    <property type="entry name" value="ARGSUCLYASE"/>
</dbReference>
<dbReference type="EC" id="4.3.2.1" evidence="3 5"/>
<dbReference type="CDD" id="cd01359">
    <property type="entry name" value="Argininosuccinate_lyase"/>
    <property type="match status" value="1"/>
</dbReference>
<dbReference type="PANTHER" id="PTHR43814">
    <property type="entry name" value="ARGININOSUCCINATE LYASE"/>
    <property type="match status" value="1"/>
</dbReference>
<dbReference type="InterPro" id="IPR009049">
    <property type="entry name" value="Argininosuccinate_lyase"/>
</dbReference>
<reference evidence="7 8" key="1">
    <citation type="submission" date="2019-11" db="EMBL/GenBank/DDBJ databases">
        <authorList>
            <person name="Im W.T."/>
        </authorList>
    </citation>
    <scope>NUCLEOTIDE SEQUENCE [LARGE SCALE GENOMIC DNA]</scope>
    <source>
        <strain evidence="7 8">SB-02</strain>
    </source>
</reference>
<evidence type="ECO:0000256" key="3">
    <source>
        <dbReference type="ARBA" id="ARBA00012338"/>
    </source>
</evidence>
<dbReference type="InterPro" id="IPR008948">
    <property type="entry name" value="L-Aspartase-like"/>
</dbReference>
<feature type="domain" description="Fumarate lyase N-terminal" evidence="6">
    <location>
        <begin position="11"/>
        <end position="301"/>
    </location>
</feature>
<comment type="catalytic activity">
    <reaction evidence="1 5">
        <text>2-(N(omega)-L-arginino)succinate = fumarate + L-arginine</text>
        <dbReference type="Rhea" id="RHEA:24020"/>
        <dbReference type="ChEBI" id="CHEBI:29806"/>
        <dbReference type="ChEBI" id="CHEBI:32682"/>
        <dbReference type="ChEBI" id="CHEBI:57472"/>
        <dbReference type="EC" id="4.3.2.1"/>
    </reaction>
</comment>
<keyword evidence="5" id="KW-0963">Cytoplasm</keyword>
<comment type="similarity">
    <text evidence="5">Belongs to the lyase 1 family. Argininosuccinate lyase subfamily.</text>
</comment>
<sequence>MKLWSKDATATSQLVEQFTVGRDKEFDALMAPFDVQGSMAHVAMLTEQGLMTAEENELVQKELTNIHTEVLQQGFVLPADVEDIHSYVELLLTQRIGEAGKKIHTGRSRNDQVAVDIKLFLRATLQEVKQETETLFSLLITLSEQHKDKLIPGYTHLQIAMPSSAGMWLSAYAESLVDDMEMLAAAYAITNKNPLGSGAGYGSSFPLNRKSTTEKLQFATLNWNSVYAQMSRGKTEKAVATGISYIAATLSKLAYDCCLYINQNFGFIKFPDELTTGSSIMPHKKNPDVFELIRAKCNRIQSTPNELTLLINNLPSGYHRDMQLTKEILYPAISDLKACLQMTCLMLSHMEVKADILKDEKYKYLFTVEAMNDLVNKGVSYRDAYREVGNQVDAGTFSYDYKQLLHTHEGSISNLCLDDITAEMKKVLAKF</sequence>
<dbReference type="HAMAP" id="MF_00006">
    <property type="entry name" value="Arg_succ_lyase"/>
    <property type="match status" value="1"/>
</dbReference>
<keyword evidence="5 7" id="KW-0456">Lyase</keyword>
<dbReference type="InterPro" id="IPR000362">
    <property type="entry name" value="Fumarate_lyase_fam"/>
</dbReference>
<evidence type="ECO:0000259" key="6">
    <source>
        <dbReference type="Pfam" id="PF00206"/>
    </source>
</evidence>
<dbReference type="Gene3D" id="1.20.200.10">
    <property type="entry name" value="Fumarase/aspartase (Central domain)"/>
    <property type="match status" value="1"/>
</dbReference>
<comment type="subcellular location">
    <subcellularLocation>
        <location evidence="5">Cytoplasm</location>
    </subcellularLocation>
</comment>
<dbReference type="KEGG" id="fls:GLV81_14660"/>
<evidence type="ECO:0000256" key="5">
    <source>
        <dbReference type="HAMAP-Rule" id="MF_00006"/>
    </source>
</evidence>